<proteinExistence type="predicted"/>
<evidence type="ECO:0000313" key="8">
    <source>
        <dbReference type="EMBL" id="UGS36803.1"/>
    </source>
</evidence>
<evidence type="ECO:0000256" key="3">
    <source>
        <dbReference type="ARBA" id="ARBA00022989"/>
    </source>
</evidence>
<gene>
    <name evidence="8" type="ORF">DSM104329_03214</name>
</gene>
<feature type="domain" description="DUF202" evidence="7">
    <location>
        <begin position="21"/>
        <end position="89"/>
    </location>
</feature>
<feature type="compositionally biased region" description="Basic and acidic residues" evidence="5">
    <location>
        <begin position="1"/>
        <end position="10"/>
    </location>
</feature>
<dbReference type="KEGG" id="sbae:DSM104329_03214"/>
<dbReference type="InterPro" id="IPR003807">
    <property type="entry name" value="DUF202"/>
</dbReference>
<evidence type="ECO:0000256" key="5">
    <source>
        <dbReference type="SAM" id="MobiDB-lite"/>
    </source>
</evidence>
<keyword evidence="4 6" id="KW-0472">Membrane</keyword>
<sequence length="126" mass="13242">MSEQADRAADAGDPTGDATRRTHLANERTQLAWWRTGLTSVAVGVGIGRVVPELGGGSHVAYAAIGVGYVVYGILFVLAGTWRQRQVETAVLDAGWRAQDRRVVIALTAAGIVLAVATALMILVDS</sequence>
<comment type="subcellular location">
    <subcellularLocation>
        <location evidence="1">Endomembrane system</location>
        <topology evidence="1">Multi-pass membrane protein</topology>
    </subcellularLocation>
</comment>
<feature type="transmembrane region" description="Helical" evidence="6">
    <location>
        <begin position="103"/>
        <end position="124"/>
    </location>
</feature>
<keyword evidence="2 6" id="KW-0812">Transmembrane</keyword>
<dbReference type="Pfam" id="PF02656">
    <property type="entry name" value="DUF202"/>
    <property type="match status" value="1"/>
</dbReference>
<feature type="region of interest" description="Disordered" evidence="5">
    <location>
        <begin position="1"/>
        <end position="22"/>
    </location>
</feature>
<reference evidence="8" key="1">
    <citation type="journal article" date="2022" name="Int. J. Syst. Evol. Microbiol.">
        <title>Pseudomonas aegrilactucae sp. nov. and Pseudomonas morbosilactucae sp. nov., pathogens causing bacterial rot of lettuce in Japan.</title>
        <authorList>
            <person name="Sawada H."/>
            <person name="Fujikawa T."/>
            <person name="Satou M."/>
        </authorList>
    </citation>
    <scope>NUCLEOTIDE SEQUENCE</scope>
    <source>
        <strain evidence="8">0166_1</strain>
    </source>
</reference>
<dbReference type="RefSeq" id="WP_259310868.1">
    <property type="nucleotide sequence ID" value="NZ_CP087164.1"/>
</dbReference>
<name>A0A9E6XZB5_9ACTN</name>
<protein>
    <recommendedName>
        <fullName evidence="7">DUF202 domain-containing protein</fullName>
    </recommendedName>
</protein>
<feature type="transmembrane region" description="Helical" evidence="6">
    <location>
        <begin position="60"/>
        <end position="82"/>
    </location>
</feature>
<dbReference type="GO" id="GO:0012505">
    <property type="term" value="C:endomembrane system"/>
    <property type="evidence" value="ECO:0007669"/>
    <property type="project" value="UniProtKB-SubCell"/>
</dbReference>
<evidence type="ECO:0000259" key="7">
    <source>
        <dbReference type="Pfam" id="PF02656"/>
    </source>
</evidence>
<dbReference type="AlphaFoldDB" id="A0A9E6XZB5"/>
<evidence type="ECO:0000256" key="4">
    <source>
        <dbReference type="ARBA" id="ARBA00023136"/>
    </source>
</evidence>
<organism evidence="8 9">
    <name type="scientific">Capillimicrobium parvum</name>
    <dbReference type="NCBI Taxonomy" id="2884022"/>
    <lineage>
        <taxon>Bacteria</taxon>
        <taxon>Bacillati</taxon>
        <taxon>Actinomycetota</taxon>
        <taxon>Thermoleophilia</taxon>
        <taxon>Solirubrobacterales</taxon>
        <taxon>Capillimicrobiaceae</taxon>
        <taxon>Capillimicrobium</taxon>
    </lineage>
</organism>
<keyword evidence="9" id="KW-1185">Reference proteome</keyword>
<dbReference type="Proteomes" id="UP001162834">
    <property type="component" value="Chromosome"/>
</dbReference>
<keyword evidence="3 6" id="KW-1133">Transmembrane helix</keyword>
<evidence type="ECO:0000313" key="9">
    <source>
        <dbReference type="Proteomes" id="UP001162834"/>
    </source>
</evidence>
<evidence type="ECO:0000256" key="6">
    <source>
        <dbReference type="SAM" id="Phobius"/>
    </source>
</evidence>
<accession>A0A9E6XZB5</accession>
<evidence type="ECO:0000256" key="1">
    <source>
        <dbReference type="ARBA" id="ARBA00004127"/>
    </source>
</evidence>
<evidence type="ECO:0000256" key="2">
    <source>
        <dbReference type="ARBA" id="ARBA00022692"/>
    </source>
</evidence>
<dbReference type="EMBL" id="CP087164">
    <property type="protein sequence ID" value="UGS36803.1"/>
    <property type="molecule type" value="Genomic_DNA"/>
</dbReference>